<reference evidence="1" key="2">
    <citation type="submission" date="2023-06" db="EMBL/GenBank/DDBJ databases">
        <authorList>
            <person name="Ma L."/>
            <person name="Liu K.-W."/>
            <person name="Li Z."/>
            <person name="Hsiao Y.-Y."/>
            <person name="Qi Y."/>
            <person name="Fu T."/>
            <person name="Tang G."/>
            <person name="Zhang D."/>
            <person name="Sun W.-H."/>
            <person name="Liu D.-K."/>
            <person name="Li Y."/>
            <person name="Chen G.-Z."/>
            <person name="Liu X.-D."/>
            <person name="Liao X.-Y."/>
            <person name="Jiang Y.-T."/>
            <person name="Yu X."/>
            <person name="Hao Y."/>
            <person name="Huang J."/>
            <person name="Zhao X.-W."/>
            <person name="Ke S."/>
            <person name="Chen Y.-Y."/>
            <person name="Wu W.-L."/>
            <person name="Hsu J.-L."/>
            <person name="Lin Y.-F."/>
            <person name="Huang M.-D."/>
            <person name="Li C.-Y."/>
            <person name="Huang L."/>
            <person name="Wang Z.-W."/>
            <person name="Zhao X."/>
            <person name="Zhong W.-Y."/>
            <person name="Peng D.-H."/>
            <person name="Ahmad S."/>
            <person name="Lan S."/>
            <person name="Zhang J.-S."/>
            <person name="Tsai W.-C."/>
            <person name="Van De Peer Y."/>
            <person name="Liu Z.-J."/>
        </authorList>
    </citation>
    <scope>NUCLEOTIDE SEQUENCE</scope>
    <source>
        <strain evidence="1">CP</strain>
        <tissue evidence="1">Leaves</tissue>
    </source>
</reference>
<proteinExistence type="predicted"/>
<evidence type="ECO:0000313" key="1">
    <source>
        <dbReference type="EMBL" id="KAK1321620.1"/>
    </source>
</evidence>
<evidence type="ECO:0000313" key="2">
    <source>
        <dbReference type="Proteomes" id="UP001180020"/>
    </source>
</evidence>
<accession>A0AAV9F6Q2</accession>
<protein>
    <submittedName>
        <fullName evidence="1">Uncharacterized protein</fullName>
    </submittedName>
</protein>
<organism evidence="1 2">
    <name type="scientific">Acorus calamus</name>
    <name type="common">Sweet flag</name>
    <dbReference type="NCBI Taxonomy" id="4465"/>
    <lineage>
        <taxon>Eukaryota</taxon>
        <taxon>Viridiplantae</taxon>
        <taxon>Streptophyta</taxon>
        <taxon>Embryophyta</taxon>
        <taxon>Tracheophyta</taxon>
        <taxon>Spermatophyta</taxon>
        <taxon>Magnoliopsida</taxon>
        <taxon>Liliopsida</taxon>
        <taxon>Acoraceae</taxon>
        <taxon>Acorus</taxon>
    </lineage>
</organism>
<dbReference type="Proteomes" id="UP001180020">
    <property type="component" value="Unassembled WGS sequence"/>
</dbReference>
<comment type="caution">
    <text evidence="1">The sequence shown here is derived from an EMBL/GenBank/DDBJ whole genome shotgun (WGS) entry which is preliminary data.</text>
</comment>
<keyword evidence="2" id="KW-1185">Reference proteome</keyword>
<dbReference type="AlphaFoldDB" id="A0AAV9F6Q2"/>
<name>A0AAV9F6Q2_ACOCL</name>
<reference evidence="1" key="1">
    <citation type="journal article" date="2023" name="Nat. Commun.">
        <title>Diploid and tetraploid genomes of Acorus and the evolution of monocots.</title>
        <authorList>
            <person name="Ma L."/>
            <person name="Liu K.W."/>
            <person name="Li Z."/>
            <person name="Hsiao Y.Y."/>
            <person name="Qi Y."/>
            <person name="Fu T."/>
            <person name="Tang G.D."/>
            <person name="Zhang D."/>
            <person name="Sun W.H."/>
            <person name="Liu D.K."/>
            <person name="Li Y."/>
            <person name="Chen G.Z."/>
            <person name="Liu X.D."/>
            <person name="Liao X.Y."/>
            <person name="Jiang Y.T."/>
            <person name="Yu X."/>
            <person name="Hao Y."/>
            <person name="Huang J."/>
            <person name="Zhao X.W."/>
            <person name="Ke S."/>
            <person name="Chen Y.Y."/>
            <person name="Wu W.L."/>
            <person name="Hsu J.L."/>
            <person name="Lin Y.F."/>
            <person name="Huang M.D."/>
            <person name="Li C.Y."/>
            <person name="Huang L."/>
            <person name="Wang Z.W."/>
            <person name="Zhao X."/>
            <person name="Zhong W.Y."/>
            <person name="Peng D.H."/>
            <person name="Ahmad S."/>
            <person name="Lan S."/>
            <person name="Zhang J.S."/>
            <person name="Tsai W.C."/>
            <person name="Van de Peer Y."/>
            <person name="Liu Z.J."/>
        </authorList>
    </citation>
    <scope>NUCLEOTIDE SEQUENCE</scope>
    <source>
        <strain evidence="1">CP</strain>
    </source>
</reference>
<sequence>MQKLQPFEAAKGGGDGVVRLLELRSRTVREAAEETMSGMGSERLAPETTRWVREEMRVPKAFKIIFRFLKSDVV</sequence>
<dbReference type="EMBL" id="JAUJYO010000003">
    <property type="protein sequence ID" value="KAK1321620.1"/>
    <property type="molecule type" value="Genomic_DNA"/>
</dbReference>
<gene>
    <name evidence="1" type="ORF">QJS10_CPA03g02006</name>
</gene>